<dbReference type="InterPro" id="IPR006600">
    <property type="entry name" value="HTH_CenpB_DNA-bd_dom"/>
</dbReference>
<gene>
    <name evidence="9" type="primary">LOC101407783</name>
</gene>
<dbReference type="SMART" id="SM00674">
    <property type="entry name" value="CENPB"/>
    <property type="match status" value="1"/>
</dbReference>
<dbReference type="InterPro" id="IPR050863">
    <property type="entry name" value="CenT-Element_Derived"/>
</dbReference>
<proteinExistence type="predicted"/>
<dbReference type="SUPFAM" id="SSF46689">
    <property type="entry name" value="Homeodomain-like"/>
    <property type="match status" value="2"/>
</dbReference>
<evidence type="ECO:0000256" key="3">
    <source>
        <dbReference type="ARBA" id="ARBA00023242"/>
    </source>
</evidence>
<keyword evidence="2 4" id="KW-0238">DNA-binding</keyword>
<evidence type="ECO:0000256" key="1">
    <source>
        <dbReference type="ARBA" id="ARBA00004123"/>
    </source>
</evidence>
<reference evidence="9" key="1">
    <citation type="submission" date="2025-08" db="UniProtKB">
        <authorList>
            <consortium name="RefSeq"/>
        </authorList>
    </citation>
    <scope>IDENTIFICATION</scope>
</reference>
<feature type="region of interest" description="Disordered" evidence="5">
    <location>
        <begin position="423"/>
        <end position="462"/>
    </location>
</feature>
<dbReference type="RefSeq" id="XP_004431186.1">
    <property type="nucleotide sequence ID" value="XM_004431129.2"/>
</dbReference>
<dbReference type="Pfam" id="PF03184">
    <property type="entry name" value="DDE_1"/>
    <property type="match status" value="1"/>
</dbReference>
<evidence type="ECO:0000256" key="2">
    <source>
        <dbReference type="ARBA" id="ARBA00023125"/>
    </source>
</evidence>
<keyword evidence="8" id="KW-1185">Reference proteome</keyword>
<dbReference type="InterPro" id="IPR009057">
    <property type="entry name" value="Homeodomain-like_sf"/>
</dbReference>
<dbReference type="GeneID" id="101407783"/>
<dbReference type="InterPro" id="IPR004875">
    <property type="entry name" value="DDE_SF_endonuclease_dom"/>
</dbReference>
<dbReference type="PROSITE" id="PS51253">
    <property type="entry name" value="HTH_CENPB"/>
    <property type="match status" value="1"/>
</dbReference>
<feature type="DNA-binding region" description="H-T-H motif" evidence="4">
    <location>
        <begin position="38"/>
        <end position="58"/>
    </location>
</feature>
<organism evidence="8 9">
    <name type="scientific">Ceratotherium simum simum</name>
    <name type="common">Southern white rhinoceros</name>
    <dbReference type="NCBI Taxonomy" id="73337"/>
    <lineage>
        <taxon>Eukaryota</taxon>
        <taxon>Metazoa</taxon>
        <taxon>Chordata</taxon>
        <taxon>Craniata</taxon>
        <taxon>Vertebrata</taxon>
        <taxon>Euteleostomi</taxon>
        <taxon>Mammalia</taxon>
        <taxon>Eutheria</taxon>
        <taxon>Laurasiatheria</taxon>
        <taxon>Perissodactyla</taxon>
        <taxon>Rhinocerotidae</taxon>
        <taxon>Ceratotherium</taxon>
    </lineage>
</organism>
<evidence type="ECO:0000259" key="6">
    <source>
        <dbReference type="PROSITE" id="PS50960"/>
    </source>
</evidence>
<feature type="compositionally biased region" description="Low complexity" evidence="5">
    <location>
        <begin position="439"/>
        <end position="456"/>
    </location>
</feature>
<dbReference type="Pfam" id="PF04218">
    <property type="entry name" value="CENP-B_N"/>
    <property type="match status" value="1"/>
</dbReference>
<evidence type="ECO:0000256" key="5">
    <source>
        <dbReference type="SAM" id="MobiDB-lite"/>
    </source>
</evidence>
<keyword evidence="3 4" id="KW-0539">Nucleus</keyword>
<accession>A0ABM0HPC0</accession>
<dbReference type="InterPro" id="IPR007889">
    <property type="entry name" value="HTH_Psq"/>
</dbReference>
<dbReference type="Proteomes" id="UP000694910">
    <property type="component" value="Unplaced"/>
</dbReference>
<dbReference type="PROSITE" id="PS50960">
    <property type="entry name" value="HTH_PSQ"/>
    <property type="match status" value="1"/>
</dbReference>
<comment type="subcellular location">
    <subcellularLocation>
        <location evidence="1 4">Nucleus</location>
    </subcellularLocation>
</comment>
<dbReference type="PANTHER" id="PTHR19303">
    <property type="entry name" value="TRANSPOSON"/>
    <property type="match status" value="1"/>
</dbReference>
<evidence type="ECO:0000256" key="4">
    <source>
        <dbReference type="PROSITE-ProRule" id="PRU00320"/>
    </source>
</evidence>
<feature type="domain" description="HTH psq-type" evidence="6">
    <location>
        <begin position="11"/>
        <end position="62"/>
    </location>
</feature>
<evidence type="ECO:0000313" key="8">
    <source>
        <dbReference type="Proteomes" id="UP000694910"/>
    </source>
</evidence>
<protein>
    <submittedName>
        <fullName evidence="9">Jerky protein homolog</fullName>
    </submittedName>
</protein>
<evidence type="ECO:0000313" key="9">
    <source>
        <dbReference type="RefSeq" id="XP_004431186.1"/>
    </source>
</evidence>
<dbReference type="Gene3D" id="1.10.10.60">
    <property type="entry name" value="Homeodomain-like"/>
    <property type="match status" value="2"/>
</dbReference>
<feature type="domain" description="HTH CENPB-type" evidence="7">
    <location>
        <begin position="77"/>
        <end position="149"/>
    </location>
</feature>
<sequence length="536" mass="59580">MASKPAAGRSPGEKRKRVVLTLKEKIDICTRLEKGESRKALMQEYNVGMSTLYDIRAHKAQLLRFFANSDCNKALEQRRTLHTPKLEHLDRVLYQWFLLKRAEGVPVSGPMLIEKAKDFYEQMQLTEPCVFSGGWLWRFKARHGIKKLDASSEKQVADHQAAEQFCGFFRSLTAEHGLSPEQVYNADETGLFWRCLPNPTLEGGAAPGAKQSKDRLTVLMCANATGSHKIKPLVIGKGSGPRAFRGIQHLPVAYKAQGNAWVDREIFSDWFRHIFVPSVKEHFRALGLPEDSKAILLLDNSRAHPQESELVSDNIFTIFLPAGVTSLIQPMDQGIRRDFMRHFINPPVTLQGFHPRYNVNDAIVNVACAWNAVPSDVFGRAWGKLWPAGSLTEGSSSEEEPDHLRTKPHAQTFAHVLEPGSRLPWGVATEQGGPGWAAGEGRPTAAGPAPAAGSPEQAEKESEEAAWEQAAASFDALVRFAERQPCFTAQEAGQLHALRSVFVRQRQVKRWRPALRAMIKLEAPQDVPCSSTAGED</sequence>
<evidence type="ECO:0000259" key="7">
    <source>
        <dbReference type="PROSITE" id="PS51253"/>
    </source>
</evidence>
<dbReference type="PANTHER" id="PTHR19303:SF11">
    <property type="entry name" value="JERKY PROTEIN HOMOLOG"/>
    <property type="match status" value="1"/>
</dbReference>
<name>A0ABM0HPC0_CERSS</name>
<dbReference type="Pfam" id="PF03221">
    <property type="entry name" value="HTH_Tnp_Tc5"/>
    <property type="match status" value="1"/>
</dbReference>